<dbReference type="SUPFAM" id="SSF50249">
    <property type="entry name" value="Nucleic acid-binding proteins"/>
    <property type="match status" value="1"/>
</dbReference>
<evidence type="ECO:0000313" key="3">
    <source>
        <dbReference type="Proteomes" id="UP001491310"/>
    </source>
</evidence>
<name>A0ABR2YWW0_9CHLO</name>
<evidence type="ECO:0000313" key="2">
    <source>
        <dbReference type="EMBL" id="KAK9916374.1"/>
    </source>
</evidence>
<proteinExistence type="predicted"/>
<protein>
    <recommendedName>
        <fullName evidence="1">mRNA capping enzyme C-terminal domain-containing protein</fullName>
    </recommendedName>
</protein>
<feature type="domain" description="mRNA capping enzyme C-terminal" evidence="1">
    <location>
        <begin position="1"/>
        <end position="32"/>
    </location>
</feature>
<evidence type="ECO:0000259" key="1">
    <source>
        <dbReference type="Pfam" id="PF03919"/>
    </source>
</evidence>
<dbReference type="Pfam" id="PF03919">
    <property type="entry name" value="mRNA_cap_C"/>
    <property type="match status" value="1"/>
</dbReference>
<organism evidence="2 3">
    <name type="scientific">Coccomyxa subellipsoidea</name>
    <dbReference type="NCBI Taxonomy" id="248742"/>
    <lineage>
        <taxon>Eukaryota</taxon>
        <taxon>Viridiplantae</taxon>
        <taxon>Chlorophyta</taxon>
        <taxon>core chlorophytes</taxon>
        <taxon>Trebouxiophyceae</taxon>
        <taxon>Trebouxiophyceae incertae sedis</taxon>
        <taxon>Coccomyxaceae</taxon>
        <taxon>Coccomyxa</taxon>
    </lineage>
</organism>
<comment type="caution">
    <text evidence="2">The sequence shown here is derived from an EMBL/GenBank/DDBJ whole genome shotgun (WGS) entry which is preliminary data.</text>
</comment>
<accession>A0ABR2YWW0</accession>
<dbReference type="InterPro" id="IPR012340">
    <property type="entry name" value="NA-bd_OB-fold"/>
</dbReference>
<dbReference type="Proteomes" id="UP001491310">
    <property type="component" value="Unassembled WGS sequence"/>
</dbReference>
<reference evidence="2 3" key="1">
    <citation type="journal article" date="2024" name="Nat. Commun.">
        <title>Phylogenomics reveals the evolutionary origins of lichenization in chlorophyte algae.</title>
        <authorList>
            <person name="Puginier C."/>
            <person name="Libourel C."/>
            <person name="Otte J."/>
            <person name="Skaloud P."/>
            <person name="Haon M."/>
            <person name="Grisel S."/>
            <person name="Petersen M."/>
            <person name="Berrin J.G."/>
            <person name="Delaux P.M."/>
            <person name="Dal Grande F."/>
            <person name="Keller J."/>
        </authorList>
    </citation>
    <scope>NUCLEOTIDE SEQUENCE [LARGE SCALE GENOMIC DNA]</scope>
    <source>
        <strain evidence="2 3">SAG 216-7</strain>
    </source>
</reference>
<gene>
    <name evidence="2" type="ORF">WJX75_001987</name>
</gene>
<dbReference type="InterPro" id="IPR013846">
    <property type="entry name" value="mRNA_cap_enzyme_C"/>
</dbReference>
<dbReference type="Gene3D" id="2.40.50.140">
    <property type="entry name" value="Nucleic acid-binding proteins"/>
    <property type="match status" value="1"/>
</dbReference>
<sequence length="67" mass="7573">MRTRSDKNMPNAYYVYEKVMQSIHDNIAQEDLHAEIKVALKQLAYATDVAEAVRHAQTAGMIARHGT</sequence>
<dbReference type="EMBL" id="JALJOT010000003">
    <property type="protein sequence ID" value="KAK9916374.1"/>
    <property type="molecule type" value="Genomic_DNA"/>
</dbReference>
<keyword evidence="3" id="KW-1185">Reference proteome</keyword>